<dbReference type="InterPro" id="IPR036527">
    <property type="entry name" value="SCP2_sterol-bd_dom_sf"/>
</dbReference>
<dbReference type="Gene3D" id="3.30.1050.10">
    <property type="entry name" value="SCP2 sterol-binding domain"/>
    <property type="match status" value="1"/>
</dbReference>
<comment type="caution">
    <text evidence="2">The sequence shown here is derived from an EMBL/GenBank/DDBJ whole genome shotgun (WGS) entry which is preliminary data.</text>
</comment>
<dbReference type="SUPFAM" id="SSF55718">
    <property type="entry name" value="SCP-like"/>
    <property type="match status" value="1"/>
</dbReference>
<proteinExistence type="predicted"/>
<feature type="domain" description="SCP2" evidence="1">
    <location>
        <begin position="18"/>
        <end position="101"/>
    </location>
</feature>
<dbReference type="RefSeq" id="WP_140588684.1">
    <property type="nucleotide sequence ID" value="NZ_VFRR01000015.1"/>
</dbReference>
<evidence type="ECO:0000259" key="1">
    <source>
        <dbReference type="Pfam" id="PF02036"/>
    </source>
</evidence>
<sequence>MSNLVSVLQQWVERFQPSAAGGVSAVFEFQVDQETQHILLRNGQCSLESGEHNDPDATLRMNLSTLQAIASGELDGMAAFLSGDIEVDGDVMLAARLTEFFPPQ</sequence>
<dbReference type="AlphaFoldDB" id="A0A501WQ37"/>
<dbReference type="OrthoDB" id="9809312at2"/>
<evidence type="ECO:0000313" key="2">
    <source>
        <dbReference type="EMBL" id="TPE51579.1"/>
    </source>
</evidence>
<dbReference type="InterPro" id="IPR003033">
    <property type="entry name" value="SCP2_sterol-bd_dom"/>
</dbReference>
<evidence type="ECO:0000313" key="3">
    <source>
        <dbReference type="Proteomes" id="UP000315901"/>
    </source>
</evidence>
<accession>A0A501WQ37</accession>
<protein>
    <submittedName>
        <fullName evidence="2">SCP2 sterol-binding domain-containing protein</fullName>
    </submittedName>
</protein>
<keyword evidence="3" id="KW-1185">Reference proteome</keyword>
<dbReference type="Proteomes" id="UP000315901">
    <property type="component" value="Unassembled WGS sequence"/>
</dbReference>
<dbReference type="Pfam" id="PF02036">
    <property type="entry name" value="SCP2"/>
    <property type="match status" value="1"/>
</dbReference>
<organism evidence="2 3">
    <name type="scientific">Maribrevibacterium harenarium</name>
    <dbReference type="NCBI Taxonomy" id="2589817"/>
    <lineage>
        <taxon>Bacteria</taxon>
        <taxon>Pseudomonadati</taxon>
        <taxon>Pseudomonadota</taxon>
        <taxon>Gammaproteobacteria</taxon>
        <taxon>Oceanospirillales</taxon>
        <taxon>Oceanospirillaceae</taxon>
        <taxon>Maribrevibacterium</taxon>
    </lineage>
</organism>
<gene>
    <name evidence="2" type="ORF">FJM67_09290</name>
</gene>
<reference evidence="2 3" key="1">
    <citation type="submission" date="2019-06" db="EMBL/GenBank/DDBJ databases">
        <title>A novel bacterium of genus Marinomonas, isolated from coastal sand.</title>
        <authorList>
            <person name="Huang H."/>
            <person name="Mo K."/>
            <person name="Hu Y."/>
        </authorList>
    </citation>
    <scope>NUCLEOTIDE SEQUENCE [LARGE SCALE GENOMIC DNA]</scope>
    <source>
        <strain evidence="2 3">HB171799</strain>
    </source>
</reference>
<dbReference type="EMBL" id="VFRR01000015">
    <property type="protein sequence ID" value="TPE51579.1"/>
    <property type="molecule type" value="Genomic_DNA"/>
</dbReference>
<name>A0A501WQ37_9GAMM</name>